<evidence type="ECO:0000313" key="1">
    <source>
        <dbReference type="EMBL" id="OMO75663.1"/>
    </source>
</evidence>
<organism evidence="1 2">
    <name type="scientific">Corchorus capsularis</name>
    <name type="common">Jute</name>
    <dbReference type="NCBI Taxonomy" id="210143"/>
    <lineage>
        <taxon>Eukaryota</taxon>
        <taxon>Viridiplantae</taxon>
        <taxon>Streptophyta</taxon>
        <taxon>Embryophyta</taxon>
        <taxon>Tracheophyta</taxon>
        <taxon>Spermatophyta</taxon>
        <taxon>Magnoliopsida</taxon>
        <taxon>eudicotyledons</taxon>
        <taxon>Gunneridae</taxon>
        <taxon>Pentapetalae</taxon>
        <taxon>rosids</taxon>
        <taxon>malvids</taxon>
        <taxon>Malvales</taxon>
        <taxon>Malvaceae</taxon>
        <taxon>Grewioideae</taxon>
        <taxon>Apeibeae</taxon>
        <taxon>Corchorus</taxon>
    </lineage>
</organism>
<proteinExistence type="predicted"/>
<evidence type="ECO:0000313" key="2">
    <source>
        <dbReference type="Proteomes" id="UP000188268"/>
    </source>
</evidence>
<dbReference type="Gramene" id="OMO75663">
    <property type="protein sequence ID" value="OMO75663"/>
    <property type="gene ID" value="CCACVL1_16086"/>
</dbReference>
<comment type="caution">
    <text evidence="1">The sequence shown here is derived from an EMBL/GenBank/DDBJ whole genome shotgun (WGS) entry which is preliminary data.</text>
</comment>
<sequence>MPSIHLPLITIVFLPIFFFQETLDLLSFPATIAHILLLFSKIPLRSFSAVALRYGYKSEVVSSHEKRQFSS</sequence>
<gene>
    <name evidence="1" type="ORF">CCACVL1_16086</name>
</gene>
<dbReference type="Proteomes" id="UP000188268">
    <property type="component" value="Unassembled WGS sequence"/>
</dbReference>
<dbReference type="EMBL" id="AWWV01010993">
    <property type="protein sequence ID" value="OMO75663.1"/>
    <property type="molecule type" value="Genomic_DNA"/>
</dbReference>
<accession>A0A1R3HZ89</accession>
<reference evidence="1 2" key="1">
    <citation type="submission" date="2013-09" db="EMBL/GenBank/DDBJ databases">
        <title>Corchorus capsularis genome sequencing.</title>
        <authorList>
            <person name="Alam M."/>
            <person name="Haque M.S."/>
            <person name="Islam M.S."/>
            <person name="Emdad E.M."/>
            <person name="Islam M.M."/>
            <person name="Ahmed B."/>
            <person name="Halim A."/>
            <person name="Hossen Q.M.M."/>
            <person name="Hossain M.Z."/>
            <person name="Ahmed R."/>
            <person name="Khan M.M."/>
            <person name="Islam R."/>
            <person name="Rashid M.M."/>
            <person name="Khan S.A."/>
            <person name="Rahman M.S."/>
            <person name="Alam M."/>
        </authorList>
    </citation>
    <scope>NUCLEOTIDE SEQUENCE [LARGE SCALE GENOMIC DNA]</scope>
    <source>
        <strain evidence="2">cv. CVL-1</strain>
        <tissue evidence="1">Whole seedling</tissue>
    </source>
</reference>
<dbReference type="AlphaFoldDB" id="A0A1R3HZ89"/>
<protein>
    <submittedName>
        <fullName evidence="1">Uncharacterized protein</fullName>
    </submittedName>
</protein>
<keyword evidence="2" id="KW-1185">Reference proteome</keyword>
<name>A0A1R3HZ89_COCAP</name>